<dbReference type="InterPro" id="IPR006311">
    <property type="entry name" value="TAT_signal"/>
</dbReference>
<comment type="cofactor">
    <cofactor evidence="1">
        <name>FAD</name>
        <dbReference type="ChEBI" id="CHEBI:57692"/>
    </cofactor>
</comment>
<dbReference type="PROSITE" id="PS51387">
    <property type="entry name" value="FAD_PCMH"/>
    <property type="match status" value="1"/>
</dbReference>
<dbReference type="Gene3D" id="3.40.462.20">
    <property type="match status" value="1"/>
</dbReference>
<feature type="chain" id="PRO_5043383007" evidence="7">
    <location>
        <begin position="29"/>
        <end position="536"/>
    </location>
</feature>
<dbReference type="GO" id="GO:0071949">
    <property type="term" value="F:FAD binding"/>
    <property type="evidence" value="ECO:0007669"/>
    <property type="project" value="InterPro"/>
</dbReference>
<dbReference type="PROSITE" id="PS51318">
    <property type="entry name" value="TAT"/>
    <property type="match status" value="1"/>
</dbReference>
<organism evidence="9 10">
    <name type="scientific">Streptomyces cinereoruber</name>
    <dbReference type="NCBI Taxonomy" id="67260"/>
    <lineage>
        <taxon>Bacteria</taxon>
        <taxon>Bacillati</taxon>
        <taxon>Actinomycetota</taxon>
        <taxon>Actinomycetes</taxon>
        <taxon>Kitasatosporales</taxon>
        <taxon>Streptomycetaceae</taxon>
        <taxon>Streptomyces</taxon>
    </lineage>
</organism>
<evidence type="ECO:0000256" key="1">
    <source>
        <dbReference type="ARBA" id="ARBA00001974"/>
    </source>
</evidence>
<sequence>MGRFSRRGFLTAAAAGAATVTATGGAQAETGRPPRSTPCAPETRITTVGADDARYHELVARGFNGRFTGAPDQVHVVHSAAQVAQVLTAAVRAGKRVGVRSGGHCFENIADHRDVKVLIDTSPMRAVHFDREHRAFAVEPAATLADVYRTLYYDHGVTLPAGVCPQVGAGGHVAGGGYGPLTRRDGTVVDHLYGVEVVVVDASGQAKVVTATREPDDPQRELWWAHTGGGGGNFGIVTRYLFRSPGATRRSEPEALLPKPPTRLRTTFVTWAWADLDLARFTRIVRNYSRWFEAHHADPRYGSLYSTLHLNTHAIGAVSMEIRFDGGRPDAVDLIDRFVAAVNEGSGLTPAIEYQDDLWLQATLGARFDTGGYDRHKSKSAYLRRTWTAERIAIVHRHLTDPSFEGWGAVDLYSYGGRANAVPPAATALPQRDSILKAWFSVTWMDPATDDLHLRWIRELYRDVFGDTGGVPVPNADHDGCYINYPDTDVADPAWNTSGVPWTTLYYKDNYPRLQRVKAAWDPRDVFHHPLSVRLP</sequence>
<dbReference type="PANTHER" id="PTHR42973">
    <property type="entry name" value="BINDING OXIDOREDUCTASE, PUTATIVE (AFU_ORTHOLOGUE AFUA_1G17690)-RELATED"/>
    <property type="match status" value="1"/>
</dbReference>
<gene>
    <name evidence="9" type="ORF">GCM10010497_19050</name>
</gene>
<comment type="similarity">
    <text evidence="2">Belongs to the oxygen-dependent FAD-linked oxidoreductase family.</text>
</comment>
<dbReference type="InterPro" id="IPR050416">
    <property type="entry name" value="FAD-linked_Oxidoreductase"/>
</dbReference>
<comment type="caution">
    <text evidence="9">The sequence shown here is derived from an EMBL/GenBank/DDBJ whole genome shotgun (WGS) entry which is preliminary data.</text>
</comment>
<dbReference type="GO" id="GO:0016491">
    <property type="term" value="F:oxidoreductase activity"/>
    <property type="evidence" value="ECO:0007669"/>
    <property type="project" value="UniProtKB-KW"/>
</dbReference>
<feature type="region of interest" description="Disordered" evidence="6">
    <location>
        <begin position="23"/>
        <end position="42"/>
    </location>
</feature>
<evidence type="ECO:0000256" key="7">
    <source>
        <dbReference type="SAM" id="SignalP"/>
    </source>
</evidence>
<protein>
    <submittedName>
        <fullName evidence="9">FAD-linked oxidase</fullName>
    </submittedName>
</protein>
<evidence type="ECO:0000256" key="4">
    <source>
        <dbReference type="ARBA" id="ARBA00022827"/>
    </source>
</evidence>
<feature type="domain" description="FAD-binding PCMH-type" evidence="8">
    <location>
        <begin position="67"/>
        <end position="247"/>
    </location>
</feature>
<dbReference type="Pfam" id="PF01565">
    <property type="entry name" value="FAD_binding_4"/>
    <property type="match status" value="1"/>
</dbReference>
<keyword evidence="4" id="KW-0274">FAD</keyword>
<dbReference type="SUPFAM" id="SSF56176">
    <property type="entry name" value="FAD-binding/transporter-associated domain-like"/>
    <property type="match status" value="1"/>
</dbReference>
<evidence type="ECO:0000313" key="9">
    <source>
        <dbReference type="EMBL" id="GGR16912.1"/>
    </source>
</evidence>
<dbReference type="PANTHER" id="PTHR42973:SF39">
    <property type="entry name" value="FAD-BINDING PCMH-TYPE DOMAIN-CONTAINING PROTEIN"/>
    <property type="match status" value="1"/>
</dbReference>
<feature type="signal peptide" evidence="7">
    <location>
        <begin position="1"/>
        <end position="28"/>
    </location>
</feature>
<dbReference type="AlphaFoldDB" id="A0AAV4KGV7"/>
<evidence type="ECO:0000256" key="5">
    <source>
        <dbReference type="ARBA" id="ARBA00023002"/>
    </source>
</evidence>
<evidence type="ECO:0000256" key="3">
    <source>
        <dbReference type="ARBA" id="ARBA00022630"/>
    </source>
</evidence>
<dbReference type="InterPro" id="IPR016166">
    <property type="entry name" value="FAD-bd_PCMH"/>
</dbReference>
<dbReference type="Proteomes" id="UP000642014">
    <property type="component" value="Unassembled WGS sequence"/>
</dbReference>
<evidence type="ECO:0000259" key="8">
    <source>
        <dbReference type="PROSITE" id="PS51387"/>
    </source>
</evidence>
<reference evidence="9 10" key="1">
    <citation type="journal article" date="2014" name="Int. J. Syst. Evol. Microbiol.">
        <title>Complete genome sequence of Corynebacterium casei LMG S-19264T (=DSM 44701T), isolated from a smear-ripened cheese.</title>
        <authorList>
            <consortium name="US DOE Joint Genome Institute (JGI-PGF)"/>
            <person name="Walter F."/>
            <person name="Albersmeier A."/>
            <person name="Kalinowski J."/>
            <person name="Ruckert C."/>
        </authorList>
    </citation>
    <scope>NUCLEOTIDE SEQUENCE [LARGE SCALE GENOMIC DNA]</scope>
    <source>
        <strain evidence="9 10">JCM 4205</strain>
    </source>
</reference>
<keyword evidence="3" id="KW-0285">Flavoprotein</keyword>
<dbReference type="InterPro" id="IPR016169">
    <property type="entry name" value="FAD-bd_PCMH_sub2"/>
</dbReference>
<dbReference type="Gene3D" id="3.30.465.10">
    <property type="match status" value="1"/>
</dbReference>
<dbReference type="EMBL" id="BMSJ01000002">
    <property type="protein sequence ID" value="GGR16912.1"/>
    <property type="molecule type" value="Genomic_DNA"/>
</dbReference>
<accession>A0AAV4KGV7</accession>
<evidence type="ECO:0000256" key="6">
    <source>
        <dbReference type="SAM" id="MobiDB-lite"/>
    </source>
</evidence>
<dbReference type="InterPro" id="IPR036318">
    <property type="entry name" value="FAD-bd_PCMH-like_sf"/>
</dbReference>
<proteinExistence type="inferred from homology"/>
<evidence type="ECO:0000313" key="10">
    <source>
        <dbReference type="Proteomes" id="UP000642014"/>
    </source>
</evidence>
<keyword evidence="5" id="KW-0560">Oxidoreductase</keyword>
<dbReference type="Pfam" id="PF08031">
    <property type="entry name" value="BBE"/>
    <property type="match status" value="1"/>
</dbReference>
<dbReference type="InterPro" id="IPR012951">
    <property type="entry name" value="BBE"/>
</dbReference>
<name>A0AAV4KGV7_9ACTN</name>
<keyword evidence="7" id="KW-0732">Signal</keyword>
<dbReference type="InterPro" id="IPR006094">
    <property type="entry name" value="Oxid_FAD_bind_N"/>
</dbReference>
<evidence type="ECO:0000256" key="2">
    <source>
        <dbReference type="ARBA" id="ARBA00005466"/>
    </source>
</evidence>